<organism evidence="2 3">
    <name type="scientific">Natrinema altunense</name>
    <dbReference type="NCBI Taxonomy" id="222984"/>
    <lineage>
        <taxon>Archaea</taxon>
        <taxon>Methanobacteriati</taxon>
        <taxon>Methanobacteriota</taxon>
        <taxon>Stenosarchaea group</taxon>
        <taxon>Halobacteria</taxon>
        <taxon>Halobacteriales</taxon>
        <taxon>Natrialbaceae</taxon>
        <taxon>Natrinema</taxon>
    </lineage>
</organism>
<comment type="caution">
    <text evidence="2">The sequence shown here is derived from an EMBL/GenBank/DDBJ whole genome shotgun (WGS) entry which is preliminary data.</text>
</comment>
<protein>
    <recommendedName>
        <fullName evidence="4">Small CPxCG-related zinc finger protein</fullName>
    </recommendedName>
</protein>
<name>A0A482XW89_9EURY</name>
<dbReference type="AlphaFoldDB" id="A0A482XW89"/>
<dbReference type="EMBL" id="SHMR01000001">
    <property type="protein sequence ID" value="RZH67978.1"/>
    <property type="molecule type" value="Genomic_DNA"/>
</dbReference>
<accession>A0A482XW89</accession>
<dbReference type="OrthoDB" id="177394at2157"/>
<dbReference type="RefSeq" id="WP_007108763.1">
    <property type="nucleotide sequence ID" value="NZ_JNCS01000001.1"/>
</dbReference>
<feature type="compositionally biased region" description="Polar residues" evidence="1">
    <location>
        <begin position="46"/>
        <end position="56"/>
    </location>
</feature>
<dbReference type="Proteomes" id="UP000292704">
    <property type="component" value="Unassembled WGS sequence"/>
</dbReference>
<gene>
    <name evidence="2" type="ORF">ELS17_00425</name>
</gene>
<evidence type="ECO:0000313" key="3">
    <source>
        <dbReference type="Proteomes" id="UP000292704"/>
    </source>
</evidence>
<dbReference type="STRING" id="222984.GCA_000731985_00184"/>
<proteinExistence type="predicted"/>
<evidence type="ECO:0000313" key="2">
    <source>
        <dbReference type="EMBL" id="RZH67978.1"/>
    </source>
</evidence>
<evidence type="ECO:0008006" key="4">
    <source>
        <dbReference type="Google" id="ProtNLM"/>
    </source>
</evidence>
<feature type="compositionally biased region" description="Low complexity" evidence="1">
    <location>
        <begin position="1"/>
        <end position="15"/>
    </location>
</feature>
<reference evidence="2 3" key="1">
    <citation type="submission" date="2019-02" db="EMBL/GenBank/DDBJ databases">
        <title>Genome analysis provides insights into bioremediation potentialities and Haloocin production by Natrinema altunense strain 4.1R isolated from Chott Douz in Tunisian desert.</title>
        <authorList>
            <person name="Najjari A."/>
            <person name="Youssef N."/>
            <person name="Ben Dhia O."/>
            <person name="Ferjani R."/>
            <person name="El Hidri D."/>
            <person name="Ouzari H.I."/>
            <person name="Cherif A."/>
        </authorList>
    </citation>
    <scope>NUCLEOTIDE SEQUENCE [LARGE SCALE GENOMIC DNA]</scope>
    <source>
        <strain evidence="2 3">4.1R</strain>
    </source>
</reference>
<feature type="compositionally biased region" description="Polar residues" evidence="1">
    <location>
        <begin position="72"/>
        <end position="82"/>
    </location>
</feature>
<feature type="region of interest" description="Disordered" evidence="1">
    <location>
        <begin position="1"/>
        <end position="82"/>
    </location>
</feature>
<evidence type="ECO:0000256" key="1">
    <source>
        <dbReference type="SAM" id="MobiDB-lite"/>
    </source>
</evidence>
<sequence>MGDASDGSDALDASGGSDGGDKPDASDDGSWSRPECPSCGEPVTFVTASGPHTGSVSPCGCSVPPGLVSRTRGASESGGPNE</sequence>